<organism evidence="1 2">
    <name type="scientific">Nesidiocoris tenuis</name>
    <dbReference type="NCBI Taxonomy" id="355587"/>
    <lineage>
        <taxon>Eukaryota</taxon>
        <taxon>Metazoa</taxon>
        <taxon>Ecdysozoa</taxon>
        <taxon>Arthropoda</taxon>
        <taxon>Hexapoda</taxon>
        <taxon>Insecta</taxon>
        <taxon>Pterygota</taxon>
        <taxon>Neoptera</taxon>
        <taxon>Paraneoptera</taxon>
        <taxon>Hemiptera</taxon>
        <taxon>Heteroptera</taxon>
        <taxon>Panheteroptera</taxon>
        <taxon>Cimicomorpha</taxon>
        <taxon>Miridae</taxon>
        <taxon>Dicyphina</taxon>
        <taxon>Nesidiocoris</taxon>
    </lineage>
</organism>
<keyword evidence="2" id="KW-1185">Reference proteome</keyword>
<dbReference type="EMBL" id="AP028911">
    <property type="protein sequence ID" value="BES92016.1"/>
    <property type="molecule type" value="Genomic_DNA"/>
</dbReference>
<protein>
    <submittedName>
        <fullName evidence="1">Uncharacterized protein</fullName>
    </submittedName>
</protein>
<sequence length="99" mass="11249">MEFENVNNFNIALEAAAKKKSASRFARSLAHLLKKILRRAKPVCCAVPAQPTSQEEMDNAANEALEHKLFSFEFDAAPERDLRPFNYITEYQVATRQSC</sequence>
<proteinExistence type="predicted"/>
<evidence type="ECO:0000313" key="2">
    <source>
        <dbReference type="Proteomes" id="UP001307889"/>
    </source>
</evidence>
<gene>
    <name evidence="1" type="ORF">NTJ_04824</name>
</gene>
<reference evidence="1 2" key="1">
    <citation type="submission" date="2023-09" db="EMBL/GenBank/DDBJ databases">
        <title>Nesidiocoris tenuis whole genome shotgun sequence.</title>
        <authorList>
            <person name="Shibata T."/>
            <person name="Shimoda M."/>
            <person name="Kobayashi T."/>
            <person name="Uehara T."/>
        </authorList>
    </citation>
    <scope>NUCLEOTIDE SEQUENCE [LARGE SCALE GENOMIC DNA]</scope>
    <source>
        <strain evidence="1 2">Japan</strain>
    </source>
</reference>
<accession>A0ABN7AID1</accession>
<name>A0ABN7AID1_9HEMI</name>
<dbReference type="Proteomes" id="UP001307889">
    <property type="component" value="Chromosome 3"/>
</dbReference>
<evidence type="ECO:0000313" key="1">
    <source>
        <dbReference type="EMBL" id="BES92016.1"/>
    </source>
</evidence>